<feature type="region of interest" description="Disordered" evidence="9">
    <location>
        <begin position="538"/>
        <end position="565"/>
    </location>
</feature>
<proteinExistence type="inferred from homology"/>
<evidence type="ECO:0000256" key="2">
    <source>
        <dbReference type="ARBA" id="ARBA00006574"/>
    </source>
</evidence>
<dbReference type="STRING" id="57577.A0A2K3PRJ2"/>
<comment type="subcellular location">
    <subcellularLocation>
        <location evidence="1 8">Membrane</location>
        <topology evidence="1 8">Multi-pass membrane protein</topology>
    </subcellularLocation>
</comment>
<evidence type="ECO:0000256" key="3">
    <source>
        <dbReference type="ARBA" id="ARBA00022692"/>
    </source>
</evidence>
<evidence type="ECO:0000313" key="11">
    <source>
        <dbReference type="EMBL" id="PNY17906.1"/>
    </source>
</evidence>
<dbReference type="EMBL" id="ASHM01009778">
    <property type="protein sequence ID" value="PNY17906.1"/>
    <property type="molecule type" value="Genomic_DNA"/>
</dbReference>
<keyword evidence="5 8" id="KW-1133">Transmembrane helix</keyword>
<accession>A0A2K3PRJ2</accession>
<dbReference type="GO" id="GO:0016020">
    <property type="term" value="C:membrane"/>
    <property type="evidence" value="ECO:0007669"/>
    <property type="project" value="UniProtKB-SubCell"/>
</dbReference>
<comment type="caution">
    <text evidence="11">The sequence shown here is derived from an EMBL/GenBank/DDBJ whole genome shotgun (WGS) entry which is preliminary data.</text>
</comment>
<feature type="transmembrane region" description="Helical" evidence="10">
    <location>
        <begin position="361"/>
        <end position="380"/>
    </location>
</feature>
<feature type="transmembrane region" description="Helical" evidence="10">
    <location>
        <begin position="239"/>
        <end position="260"/>
    </location>
</feature>
<dbReference type="GO" id="GO:0005516">
    <property type="term" value="F:calmodulin binding"/>
    <property type="evidence" value="ECO:0007669"/>
    <property type="project" value="UniProtKB-KW"/>
</dbReference>
<evidence type="ECO:0000256" key="10">
    <source>
        <dbReference type="SAM" id="Phobius"/>
    </source>
</evidence>
<comment type="domain">
    <text evidence="8">The C-terminus contains a calmodulin-binding domain, which binds calmodulin in a calcium-dependent fashion.</text>
</comment>
<name>A0A2K3PRJ2_TRIPR</name>
<evidence type="ECO:0000313" key="12">
    <source>
        <dbReference type="Proteomes" id="UP000236291"/>
    </source>
</evidence>
<reference evidence="11 12" key="2">
    <citation type="journal article" date="2017" name="Front. Plant Sci.">
        <title>Gene Classification and Mining of Molecular Markers Useful in Red Clover (Trifolium pratense) Breeding.</title>
        <authorList>
            <person name="Istvanek J."/>
            <person name="Dluhosova J."/>
            <person name="Dluhos P."/>
            <person name="Patkova L."/>
            <person name="Nedelnik J."/>
            <person name="Repkova J."/>
        </authorList>
    </citation>
    <scope>NUCLEOTIDE SEQUENCE [LARGE SCALE GENOMIC DNA]</scope>
    <source>
        <strain evidence="12">cv. Tatra</strain>
        <tissue evidence="11">Young leaves</tissue>
    </source>
</reference>
<feature type="transmembrane region" description="Helical" evidence="10">
    <location>
        <begin position="386"/>
        <end position="404"/>
    </location>
</feature>
<dbReference type="AlphaFoldDB" id="A0A2K3PRJ2"/>
<evidence type="ECO:0000256" key="9">
    <source>
        <dbReference type="SAM" id="MobiDB-lite"/>
    </source>
</evidence>
<feature type="transmembrane region" description="Helical" evidence="10">
    <location>
        <begin position="488"/>
        <end position="509"/>
    </location>
</feature>
<feature type="region of interest" description="Disordered" evidence="9">
    <location>
        <begin position="106"/>
        <end position="203"/>
    </location>
</feature>
<feature type="transmembrane region" description="Helical" evidence="10">
    <location>
        <begin position="19"/>
        <end position="40"/>
    </location>
</feature>
<evidence type="ECO:0000256" key="6">
    <source>
        <dbReference type="ARBA" id="ARBA00023136"/>
    </source>
</evidence>
<evidence type="ECO:0000256" key="4">
    <source>
        <dbReference type="ARBA" id="ARBA00022821"/>
    </source>
</evidence>
<dbReference type="Proteomes" id="UP000236291">
    <property type="component" value="Unassembled WGS sequence"/>
</dbReference>
<keyword evidence="7 8" id="KW-0568">Pathogenesis-related protein</keyword>
<gene>
    <name evidence="8" type="primary">MLO</name>
    <name evidence="11" type="ORF">L195_g014662</name>
</gene>
<keyword evidence="6 8" id="KW-0472">Membrane</keyword>
<organism evidence="11 12">
    <name type="scientific">Trifolium pratense</name>
    <name type="common">Red clover</name>
    <dbReference type="NCBI Taxonomy" id="57577"/>
    <lineage>
        <taxon>Eukaryota</taxon>
        <taxon>Viridiplantae</taxon>
        <taxon>Streptophyta</taxon>
        <taxon>Embryophyta</taxon>
        <taxon>Tracheophyta</taxon>
        <taxon>Spermatophyta</taxon>
        <taxon>Magnoliopsida</taxon>
        <taxon>eudicotyledons</taxon>
        <taxon>Gunneridae</taxon>
        <taxon>Pentapetalae</taxon>
        <taxon>rosids</taxon>
        <taxon>fabids</taxon>
        <taxon>Fabales</taxon>
        <taxon>Fabaceae</taxon>
        <taxon>Papilionoideae</taxon>
        <taxon>50 kb inversion clade</taxon>
        <taxon>NPAAA clade</taxon>
        <taxon>Hologalegina</taxon>
        <taxon>IRL clade</taxon>
        <taxon>Trifolieae</taxon>
        <taxon>Trifolium</taxon>
    </lineage>
</organism>
<feature type="transmembrane region" description="Helical" evidence="10">
    <location>
        <begin position="445"/>
        <end position="468"/>
    </location>
</feature>
<evidence type="ECO:0000256" key="8">
    <source>
        <dbReference type="RuleBase" id="RU280816"/>
    </source>
</evidence>
<feature type="compositionally biased region" description="Basic and acidic residues" evidence="9">
    <location>
        <begin position="182"/>
        <end position="200"/>
    </location>
</feature>
<sequence length="607" mass="68248">MGGGGGGGDVRMLDLTPTWAVAAVCAVIVIISILLEKLIHKFAKVFEEKKKHALLEALEKIKAELMVLGFISLLLTFGQNYISKVCIPQKYGNTMLPCLPVHQRLGEHHGPSLEPKANDHDPPSTEHEPPSGEHEPPATEDEPTPTEHEPTPKEPAADEGGGAKGEHEPTPKESADEGGGGKGEHEPTPKKAADEGEPKGEHHRRLLSYERRILSGGGGGPGCKPGYIPLISVSGLHQLHIFIFFLAVFHVIYSAITMTLGRAKIRGWKEWEQDHVVDEDALNDPRRFRLTHETSFVRDHNSFWTKTPVSFYFVCFFRQFFRSVRRADYLTMRHGFVSVHLAPGSKFDFQKYIKRSLEDDFKVVVGISPILWGSVVLFLLVNVHGWHAAFWVSFLPLVVILAVGTKLQAIITRMALDIKERHAVVQGIPLVQVSDKYFWFEWPQLVLYLLHYVLFQNAFELTFFWWTWYEFGWASCFYEDDSLMIVRVALGLGAQFVCSYITLPLYALVTQMGSTMKRSIFDEQTSKALKNWRKHAMHKKPSKKHATVETRTLGSGGSPMESPMHTELDDVNLESAETEMHGQGTATIVTSVDRNDNFDNRDLLTGP</sequence>
<keyword evidence="3 8" id="KW-0812">Transmembrane</keyword>
<feature type="compositionally biased region" description="Basic and acidic residues" evidence="9">
    <location>
        <begin position="164"/>
        <end position="175"/>
    </location>
</feature>
<keyword evidence="4 8" id="KW-0611">Plant defense</keyword>
<keyword evidence="8" id="KW-0112">Calmodulin-binding</keyword>
<protein>
    <recommendedName>
        <fullName evidence="8">MLO-like protein</fullName>
    </recommendedName>
</protein>
<comment type="function">
    <text evidence="8">May be involved in modulation of pathogen defense and leaf cell death.</text>
</comment>
<dbReference type="PANTHER" id="PTHR31942:SF53">
    <property type="entry name" value="MLO-LIKE PROTEIN 5-RELATED"/>
    <property type="match status" value="1"/>
</dbReference>
<comment type="similarity">
    <text evidence="2 8">Belongs to the MLO family.</text>
</comment>
<dbReference type="GO" id="GO:0006952">
    <property type="term" value="P:defense response"/>
    <property type="evidence" value="ECO:0007669"/>
    <property type="project" value="UniProtKB-KW"/>
</dbReference>
<dbReference type="Pfam" id="PF03094">
    <property type="entry name" value="Mlo"/>
    <property type="match status" value="2"/>
</dbReference>
<dbReference type="PANTHER" id="PTHR31942">
    <property type="entry name" value="MLO-LIKE PROTEIN 1"/>
    <property type="match status" value="1"/>
</dbReference>
<reference evidence="11 12" key="1">
    <citation type="journal article" date="2014" name="Am. J. Bot.">
        <title>Genome assembly and annotation for red clover (Trifolium pratense; Fabaceae).</title>
        <authorList>
            <person name="Istvanek J."/>
            <person name="Jaros M."/>
            <person name="Krenek A."/>
            <person name="Repkova J."/>
        </authorList>
    </citation>
    <scope>NUCLEOTIDE SEQUENCE [LARGE SCALE GENOMIC DNA]</scope>
    <source>
        <strain evidence="12">cv. Tatra</strain>
        <tissue evidence="11">Young leaves</tissue>
    </source>
</reference>
<feature type="compositionally biased region" description="Basic and acidic residues" evidence="9">
    <location>
        <begin position="106"/>
        <end position="137"/>
    </location>
</feature>
<feature type="compositionally biased region" description="Basic and acidic residues" evidence="9">
    <location>
        <begin position="145"/>
        <end position="156"/>
    </location>
</feature>
<evidence type="ECO:0000256" key="5">
    <source>
        <dbReference type="ARBA" id="ARBA00022989"/>
    </source>
</evidence>
<dbReference type="InterPro" id="IPR004326">
    <property type="entry name" value="Mlo"/>
</dbReference>
<evidence type="ECO:0000256" key="1">
    <source>
        <dbReference type="ARBA" id="ARBA00004141"/>
    </source>
</evidence>
<evidence type="ECO:0000256" key="7">
    <source>
        <dbReference type="ARBA" id="ARBA00023265"/>
    </source>
</evidence>